<evidence type="ECO:0000313" key="51">
    <source>
        <dbReference type="Proteomes" id="UP000034253"/>
    </source>
</evidence>
<dbReference type="EMBL" id="JJQX01000200">
    <property type="protein sequence ID" value="KKH90641.1"/>
    <property type="molecule type" value="Genomic_DNA"/>
</dbReference>
<dbReference type="GO" id="GO:0016787">
    <property type="term" value="F:hydrolase activity"/>
    <property type="evidence" value="ECO:0007669"/>
    <property type="project" value="UniProtKB-KW"/>
</dbReference>
<evidence type="ECO:0000313" key="60">
    <source>
        <dbReference type="Proteomes" id="UP000034597"/>
    </source>
</evidence>
<evidence type="ECO:0000313" key="9">
    <source>
        <dbReference type="EMBL" id="KKG31643.1"/>
    </source>
</evidence>
<dbReference type="Proteomes" id="UP000034578">
    <property type="component" value="Unassembled WGS sequence"/>
</dbReference>
<evidence type="ECO:0000313" key="16">
    <source>
        <dbReference type="EMBL" id="KKG81169.1"/>
    </source>
</evidence>
<dbReference type="EMBL" id="JJQW01000065">
    <property type="protein sequence ID" value="KKH88216.1"/>
    <property type="molecule type" value="Genomic_DNA"/>
</dbReference>
<dbReference type="EMBL" id="JJQT01000012">
    <property type="protein sequence ID" value="KKH83229.1"/>
    <property type="molecule type" value="Genomic_DNA"/>
</dbReference>
<dbReference type="EMBL" id="JJQO01000155">
    <property type="protein sequence ID" value="KKH64851.1"/>
    <property type="molecule type" value="Genomic_DNA"/>
</dbReference>
<keyword evidence="1" id="KW-0597">Phosphoprotein</keyword>
<evidence type="ECO:0000313" key="65">
    <source>
        <dbReference type="Proteomes" id="UP000034817"/>
    </source>
</evidence>
<evidence type="ECO:0000313" key="56">
    <source>
        <dbReference type="Proteomes" id="UP000034468"/>
    </source>
</evidence>
<evidence type="ECO:0000313" key="42">
    <source>
        <dbReference type="Proteomes" id="UP000033885"/>
    </source>
</evidence>
<dbReference type="EMBL" id="JJPA01000042">
    <property type="protein sequence ID" value="KKG36690.1"/>
    <property type="molecule type" value="Genomic_DNA"/>
</dbReference>
<dbReference type="EMBL" id="JJPW01000008">
    <property type="protein sequence ID" value="KKH03835.1"/>
    <property type="molecule type" value="Genomic_DNA"/>
</dbReference>
<evidence type="ECO:0008006" key="70">
    <source>
        <dbReference type="Google" id="ProtNLM"/>
    </source>
</evidence>
<dbReference type="EMBL" id="JJQG01000076">
    <property type="protein sequence ID" value="KKH39098.1"/>
    <property type="molecule type" value="Genomic_DNA"/>
</dbReference>
<dbReference type="EMBL" id="JJQH01000197">
    <property type="protein sequence ID" value="KKH34287.1"/>
    <property type="molecule type" value="Genomic_DNA"/>
</dbReference>
<evidence type="ECO:0000313" key="19">
    <source>
        <dbReference type="EMBL" id="KKG98016.1"/>
    </source>
</evidence>
<evidence type="ECO:0000313" key="6">
    <source>
        <dbReference type="EMBL" id="KKF98615.1"/>
    </source>
</evidence>
<dbReference type="Proteomes" id="UP000034547">
    <property type="component" value="Unassembled WGS sequence"/>
</dbReference>
<dbReference type="EMBL" id="JJPC01000137">
    <property type="protein sequence ID" value="KKG31643.1"/>
    <property type="molecule type" value="Genomic_DNA"/>
</dbReference>
<dbReference type="AlphaFoldDB" id="A0A0F8R8Q6"/>
<dbReference type="Proteomes" id="UP000034842">
    <property type="component" value="Unassembled WGS sequence"/>
</dbReference>
<evidence type="ECO:0000313" key="61">
    <source>
        <dbReference type="Proteomes" id="UP000034657"/>
    </source>
</evidence>
<evidence type="ECO:0000313" key="12">
    <source>
        <dbReference type="EMBL" id="KKG60871.1"/>
    </source>
</evidence>
<evidence type="ECO:0000313" key="26">
    <source>
        <dbReference type="EMBL" id="KKH60438.1"/>
    </source>
</evidence>
<gene>
    <name evidence="9" type="ORF">DU30_15485</name>
    <name evidence="8" type="ORF">DU31_19945</name>
    <name evidence="11" type="ORF">DU33_04415</name>
    <name evidence="7" type="ORF">DU40_09465</name>
    <name evidence="15" type="ORF">DU43_03500</name>
    <name evidence="13" type="ORF">DU45_17230</name>
    <name evidence="6" type="ORF">DU47_05230</name>
    <name evidence="22" type="ORF">DU50_02305</name>
    <name evidence="10" type="ORF">DU52_19275</name>
    <name evidence="23" type="ORF">DU54_06680</name>
    <name evidence="16" type="ORF">DU55_17110</name>
    <name evidence="20" type="ORF">DU56_15060</name>
    <name evidence="21" type="ORF">DU58_02125</name>
    <name evidence="12" type="ORF">DU64_14135</name>
    <name evidence="18" type="ORF">DU66_12275</name>
    <name evidence="14" type="ORF">DU67_17680</name>
    <name evidence="19" type="ORF">DU68_01705</name>
    <name evidence="17" type="ORF">DU69_01525</name>
    <name evidence="26" type="ORF">DU73_16470</name>
    <name evidence="27" type="ORF">DU75_19130</name>
    <name evidence="25" type="ORF">DU76_07070</name>
    <name evidence="29" type="ORF">DU77_03330</name>
    <name evidence="32" type="ORF">DU78_17285</name>
    <name evidence="35" type="ORF">DU79_15355</name>
    <name evidence="33" type="ORF">DU80_06465</name>
    <name evidence="37" type="ORF">DU81_02810</name>
    <name evidence="31" type="ORF">DU82_18090</name>
    <name evidence="38" type="ORF">DU83_00680</name>
    <name evidence="36" type="ORF">DU84_03365</name>
    <name evidence="24" type="ORF">DU85_03270</name>
    <name evidence="30" type="ORF">DU86_04180</name>
    <name evidence="28" type="ORF">DU87_14515</name>
    <name evidence="34" type="ORF">DU88_02485</name>
</gene>
<dbReference type="EMBL" id="JJPI01000071">
    <property type="protein sequence ID" value="KKG54529.1"/>
    <property type="molecule type" value="Genomic_DNA"/>
</dbReference>
<dbReference type="GO" id="GO:0110001">
    <property type="term" value="C:toxin-antitoxin complex"/>
    <property type="evidence" value="ECO:0007669"/>
    <property type="project" value="InterPro"/>
</dbReference>
<comment type="caution">
    <text evidence="25">The sequence shown here is derived from an EMBL/GenBank/DDBJ whole genome shotgun (WGS) entry which is preliminary data.</text>
</comment>
<evidence type="ECO:0000313" key="47">
    <source>
        <dbReference type="Proteomes" id="UP000034152"/>
    </source>
</evidence>
<dbReference type="Proteomes" id="UP000034872">
    <property type="component" value="Unassembled WGS sequence"/>
</dbReference>
<evidence type="ECO:0000313" key="68">
    <source>
        <dbReference type="Proteomes" id="UP000034925"/>
    </source>
</evidence>
<evidence type="ECO:0000313" key="48">
    <source>
        <dbReference type="Proteomes" id="UP000034188"/>
    </source>
</evidence>
<dbReference type="Proteomes" id="UP000034424">
    <property type="component" value="Unassembled WGS sequence"/>
</dbReference>
<dbReference type="Proteomes" id="UP000033835">
    <property type="component" value="Unassembled WGS sequence"/>
</dbReference>
<evidence type="ECO:0000313" key="63">
    <source>
        <dbReference type="Proteomes" id="UP000034692"/>
    </source>
</evidence>
<dbReference type="Proteomes" id="UP000034021">
    <property type="component" value="Unassembled WGS sequence"/>
</dbReference>
<evidence type="ECO:0000313" key="58">
    <source>
        <dbReference type="Proteomes" id="UP000034566"/>
    </source>
</evidence>
<dbReference type="EMBL" id="JJOT01000080">
    <property type="protein sequence ID" value="KKG01388.1"/>
    <property type="molecule type" value="Genomic_DNA"/>
</dbReference>
<keyword evidence="3" id="KW-0540">Nuclease</keyword>
<dbReference type="Proteomes" id="UP000034692">
    <property type="component" value="Unassembled WGS sequence"/>
</dbReference>
<evidence type="ECO:0000313" key="13">
    <source>
        <dbReference type="EMBL" id="KKG62921.1"/>
    </source>
</evidence>
<keyword evidence="5" id="KW-0378">Hydrolase</keyword>
<dbReference type="EMBL" id="JJOR01000021">
    <property type="protein sequence ID" value="KKG08013.1"/>
    <property type="molecule type" value="Genomic_DNA"/>
</dbReference>
<reference evidence="39 40" key="1">
    <citation type="journal article" date="2015" name="ISME J.">
        <title>Genomic and phenotypic differentiation among Methanosarcina mazei populations from Columbia River sediment.</title>
        <authorList>
            <person name="Youngblut N.D."/>
            <person name="Wirth J.S."/>
            <person name="Henriksen J.R."/>
            <person name="Smith M."/>
            <person name="Simon H."/>
            <person name="Metcalf W.W."/>
            <person name="Whitaker R.J."/>
        </authorList>
    </citation>
    <scope>NUCLEOTIDE SEQUENCE [LARGE SCALE GENOMIC DNA]</scope>
    <source>
        <strain evidence="21 49">1.F.A.2.8</strain>
        <strain evidence="23 64">1.H.A.1A.1</strain>
        <strain evidence="22 44">1.H.A.1A.3</strain>
        <strain evidence="24 41">1.H.A.1A.6</strain>
        <strain evidence="25 50">1.H.A.2.3</strain>
        <strain evidence="27 63">1.H.A.2.7</strain>
        <strain evidence="26">1.H.A.2.8</strain>
        <strain evidence="28 43">1.H.M.0.1</strain>
        <strain evidence="30 68">1.H.M.1A.1</strain>
        <strain evidence="29 45">1.H.M.1A.2</strain>
        <strain evidence="32 66">1.H.M.1A.3</strain>
        <strain evidence="33 47">1.H.M.2.1</strain>
        <strain evidence="31 39">1.H.M.2.2</strain>
        <strain evidence="34 69">1.H.M.2.3</strain>
        <strain evidence="35 62">1.H.M.2.4</strain>
        <strain evidence="36 67">1.H.T.2.1</strain>
        <strain evidence="37 42">1.H.T.2.3</strain>
        <strain evidence="38 57">1.H.T.2.5</strain>
        <strain evidence="8 46">2.F.A.2.3</strain>
        <strain evidence="6 59">2.F.A.2.4</strain>
        <strain evidence="7 60">2.F.T.0.2</strain>
        <strain evidence="10 54">3.F.A.1A.1</strain>
        <strain evidence="9 53">3.F.A.1B.1</strain>
        <strain evidence="11 48">3.F.T.1A.1</strain>
        <strain evidence="12 52">3.F.T.1A.2</strain>
        <strain evidence="13 58">3.F.T.1A.4</strain>
        <strain evidence="14 55">3.F.T.2.1</strain>
        <strain evidence="15">3.H.A.1A.1</strain>
        <strain evidence="16 65">3.H.A.2.4</strain>
        <strain evidence="17 61">3.H.M.1A.1</strain>
        <strain evidence="18 56">3.H.M.1B.1</strain>
        <strain evidence="19 40">3.H.M.1B.2</strain>
        <strain evidence="20 51">3.H.M.1B.5</strain>
    </source>
</reference>
<evidence type="ECO:0000313" key="33">
    <source>
        <dbReference type="EMBL" id="KKH84044.1"/>
    </source>
</evidence>
<dbReference type="PATRIC" id="fig|2209.42.peg.976"/>
<dbReference type="EMBL" id="JJQP01000316">
    <property type="protein sequence ID" value="KKH60438.1"/>
    <property type="molecule type" value="Genomic_DNA"/>
</dbReference>
<dbReference type="InterPro" id="IPR008201">
    <property type="entry name" value="HepT-like"/>
</dbReference>
<evidence type="ECO:0000313" key="64">
    <source>
        <dbReference type="Proteomes" id="UP000034758"/>
    </source>
</evidence>
<evidence type="ECO:0000313" key="20">
    <source>
        <dbReference type="EMBL" id="KKH03835.1"/>
    </source>
</evidence>
<evidence type="ECO:0000313" key="25">
    <source>
        <dbReference type="EMBL" id="KKH57394.1"/>
    </source>
</evidence>
<dbReference type="EMBL" id="JJOS01000126">
    <property type="protein sequence ID" value="KKF98615.1"/>
    <property type="molecule type" value="Genomic_DNA"/>
</dbReference>
<dbReference type="Proteomes" id="UP000034253">
    <property type="component" value="Unassembled WGS sequence"/>
</dbReference>
<dbReference type="Proteomes" id="UP000033864">
    <property type="component" value="Unassembled WGS sequence"/>
</dbReference>
<protein>
    <recommendedName>
        <fullName evidence="70">DUF86 domain-containing protein</fullName>
    </recommendedName>
</protein>
<dbReference type="PANTHER" id="PTHR34139">
    <property type="entry name" value="UPF0331 PROTEIN MJ0127"/>
    <property type="match status" value="1"/>
</dbReference>
<dbReference type="EMBL" id="JJQD01000006">
    <property type="protein sequence ID" value="KKH33223.1"/>
    <property type="molecule type" value="Genomic_DNA"/>
</dbReference>
<dbReference type="EMBL" id="JJPV01000090">
    <property type="protein sequence ID" value="KKG98016.1"/>
    <property type="molecule type" value="Genomic_DNA"/>
</dbReference>
<dbReference type="EMBL" id="JJRA01000075">
    <property type="protein sequence ID" value="KKI03845.1"/>
    <property type="molecule type" value="Genomic_DNA"/>
</dbReference>
<evidence type="ECO:0000313" key="11">
    <source>
        <dbReference type="EMBL" id="KKG54529.1"/>
    </source>
</evidence>
<dbReference type="Proteomes" id="UP000034040">
    <property type="component" value="Unassembled WGS sequence"/>
</dbReference>
<evidence type="ECO:0000256" key="3">
    <source>
        <dbReference type="ARBA" id="ARBA00022722"/>
    </source>
</evidence>
<dbReference type="Proteomes" id="UP000034188">
    <property type="component" value="Unassembled WGS sequence"/>
</dbReference>
<dbReference type="Proteomes" id="UP000034668">
    <property type="component" value="Unassembled WGS sequence"/>
</dbReference>
<keyword evidence="2" id="KW-1277">Toxin-antitoxin system</keyword>
<evidence type="ECO:0000313" key="38">
    <source>
        <dbReference type="EMBL" id="KKI05977.1"/>
    </source>
</evidence>
<dbReference type="EMBL" id="JJQU01000150">
    <property type="protein sequence ID" value="KKH84044.1"/>
    <property type="molecule type" value="Genomic_DNA"/>
</dbReference>
<evidence type="ECO:0000313" key="29">
    <source>
        <dbReference type="EMBL" id="KKH74322.1"/>
    </source>
</evidence>
<evidence type="ECO:0000256" key="4">
    <source>
        <dbReference type="ARBA" id="ARBA00022741"/>
    </source>
</evidence>
<dbReference type="Proteomes" id="UP000034227">
    <property type="component" value="Unassembled WGS sequence"/>
</dbReference>
<dbReference type="GO" id="GO:0004540">
    <property type="term" value="F:RNA nuclease activity"/>
    <property type="evidence" value="ECO:0007669"/>
    <property type="project" value="InterPro"/>
</dbReference>
<evidence type="ECO:0000313" key="52">
    <source>
        <dbReference type="Proteomes" id="UP000034279"/>
    </source>
</evidence>
<evidence type="ECO:0000313" key="15">
    <source>
        <dbReference type="EMBL" id="KKG71687.1"/>
    </source>
</evidence>
<dbReference type="Proteomes" id="UP000034142">
    <property type="component" value="Unassembled WGS sequence"/>
</dbReference>
<dbReference type="EMBL" id="JJQJ01000002">
    <property type="protein sequence ID" value="KKH53706.1"/>
    <property type="molecule type" value="Genomic_DNA"/>
</dbReference>
<dbReference type="Proteomes" id="UP000033814">
    <property type="component" value="Unassembled WGS sequence"/>
</dbReference>
<dbReference type="EMBL" id="JJQR01000085">
    <property type="protein sequence ID" value="KKH74751.1"/>
    <property type="molecule type" value="Genomic_DNA"/>
</dbReference>
<proteinExistence type="predicted"/>
<dbReference type="EMBL" id="JJQM01000040">
    <property type="protein sequence ID" value="KKH57394.1"/>
    <property type="molecule type" value="Genomic_DNA"/>
</dbReference>
<evidence type="ECO:0000313" key="37">
    <source>
        <dbReference type="EMBL" id="KKI03845.1"/>
    </source>
</evidence>
<evidence type="ECO:0000313" key="55">
    <source>
        <dbReference type="Proteomes" id="UP000034424"/>
    </source>
</evidence>
<organism evidence="25 50">
    <name type="scientific">Methanosarcina mazei</name>
    <name type="common">Methanosarcina frisia</name>
    <dbReference type="NCBI Taxonomy" id="2209"/>
    <lineage>
        <taxon>Archaea</taxon>
        <taxon>Methanobacteriati</taxon>
        <taxon>Methanobacteriota</taxon>
        <taxon>Stenosarchaea group</taxon>
        <taxon>Methanomicrobia</taxon>
        <taxon>Methanosarcinales</taxon>
        <taxon>Methanosarcinaceae</taxon>
        <taxon>Methanosarcina</taxon>
    </lineage>
</organism>
<evidence type="ECO:0000313" key="32">
    <source>
        <dbReference type="EMBL" id="KKH83229.1"/>
    </source>
</evidence>
<evidence type="ECO:0000313" key="43">
    <source>
        <dbReference type="Proteomes" id="UP000033933"/>
    </source>
</evidence>
<evidence type="ECO:0000313" key="24">
    <source>
        <dbReference type="EMBL" id="KKH53706.1"/>
    </source>
</evidence>
<evidence type="ECO:0000313" key="59">
    <source>
        <dbReference type="Proteomes" id="UP000034578"/>
    </source>
</evidence>
<dbReference type="EMBL" id="JJQV01000134">
    <property type="protein sequence ID" value="KKH80492.1"/>
    <property type="molecule type" value="Genomic_DNA"/>
</dbReference>
<evidence type="ECO:0000313" key="28">
    <source>
        <dbReference type="EMBL" id="KKH70275.1"/>
    </source>
</evidence>
<evidence type="ECO:0000313" key="21">
    <source>
        <dbReference type="EMBL" id="KKH33223.1"/>
    </source>
</evidence>
<keyword evidence="4" id="KW-0547">Nucleotide-binding</keyword>
<evidence type="ECO:0000256" key="2">
    <source>
        <dbReference type="ARBA" id="ARBA00022649"/>
    </source>
</evidence>
<evidence type="ECO:0000313" key="8">
    <source>
        <dbReference type="EMBL" id="KKG08013.1"/>
    </source>
</evidence>
<evidence type="ECO:0000313" key="18">
    <source>
        <dbReference type="EMBL" id="KKG93960.1"/>
    </source>
</evidence>
<dbReference type="GO" id="GO:0000166">
    <property type="term" value="F:nucleotide binding"/>
    <property type="evidence" value="ECO:0007669"/>
    <property type="project" value="UniProtKB-KW"/>
</dbReference>
<dbReference type="Proteomes" id="UP000034298">
    <property type="component" value="Unassembled WGS sequence"/>
</dbReference>
<evidence type="ECO:0000313" key="46">
    <source>
        <dbReference type="Proteomes" id="UP000034142"/>
    </source>
</evidence>
<evidence type="ECO:0000313" key="62">
    <source>
        <dbReference type="Proteomes" id="UP000034668"/>
    </source>
</evidence>
<evidence type="ECO:0000313" key="53">
    <source>
        <dbReference type="Proteomes" id="UP000034298"/>
    </source>
</evidence>
<evidence type="ECO:0000313" key="69">
    <source>
        <dbReference type="Proteomes" id="UP000034937"/>
    </source>
</evidence>
<dbReference type="Proteomes" id="UP000033933">
    <property type="component" value="Unassembled WGS sequence"/>
</dbReference>
<evidence type="ECO:0000256" key="1">
    <source>
        <dbReference type="ARBA" id="ARBA00022553"/>
    </source>
</evidence>
<accession>A0A0F8R8Q6</accession>
<evidence type="ECO:0000313" key="66">
    <source>
        <dbReference type="Proteomes" id="UP000034842"/>
    </source>
</evidence>
<dbReference type="Proteomes" id="UP000034758">
    <property type="component" value="Unassembled WGS sequence"/>
</dbReference>
<dbReference type="EMBL" id="JJPJ01000094">
    <property type="protein sequence ID" value="KKG60871.1"/>
    <property type="molecule type" value="Genomic_DNA"/>
</dbReference>
<evidence type="ECO:0000313" key="7">
    <source>
        <dbReference type="EMBL" id="KKG01388.1"/>
    </source>
</evidence>
<evidence type="ECO:0000313" key="57">
    <source>
        <dbReference type="Proteomes" id="UP000034547"/>
    </source>
</evidence>
<evidence type="ECO:0000313" key="41">
    <source>
        <dbReference type="Proteomes" id="UP000033864"/>
    </source>
</evidence>
<sequence>MEIREAKDYVQDIYDAMEAAEEFVNGWTFEEFAEDRKTQFAVIRALEIIGEATKNIPYEMREKYPFVPWKDLAGIRDKLIHAYFGVNLKVVWLSVKEGIPEAKPDIKHILDEMSLE</sequence>
<dbReference type="Proteomes" id="UP000034399">
    <property type="component" value="Unassembled WGS sequence"/>
</dbReference>
<dbReference type="EMBL" id="JJPU01000160">
    <property type="protein sequence ID" value="KKG93960.1"/>
    <property type="molecule type" value="Genomic_DNA"/>
</dbReference>
<evidence type="ECO:0000313" key="50">
    <source>
        <dbReference type="Proteomes" id="UP000034232"/>
    </source>
</evidence>
<dbReference type="EMBL" id="JJQZ01000123">
    <property type="protein sequence ID" value="KKH93982.1"/>
    <property type="molecule type" value="Genomic_DNA"/>
</dbReference>
<evidence type="ECO:0000313" key="17">
    <source>
        <dbReference type="EMBL" id="KKG92159.1"/>
    </source>
</evidence>
<evidence type="ECO:0000313" key="35">
    <source>
        <dbReference type="EMBL" id="KKH90641.1"/>
    </source>
</evidence>
<dbReference type="EMBL" id="JJQQ01000003">
    <property type="protein sequence ID" value="KKH70275.1"/>
    <property type="molecule type" value="Genomic_DNA"/>
</dbReference>
<evidence type="ECO:0000313" key="36">
    <source>
        <dbReference type="EMBL" id="KKH93982.1"/>
    </source>
</evidence>
<dbReference type="EMBL" id="JJRB01000021">
    <property type="protein sequence ID" value="KKI05977.1"/>
    <property type="molecule type" value="Genomic_DNA"/>
</dbReference>
<evidence type="ECO:0000313" key="14">
    <source>
        <dbReference type="EMBL" id="KKG67673.1"/>
    </source>
</evidence>
<evidence type="ECO:0000313" key="45">
    <source>
        <dbReference type="Proteomes" id="UP000034040"/>
    </source>
</evidence>
<evidence type="ECO:0000313" key="27">
    <source>
        <dbReference type="EMBL" id="KKH64851.1"/>
    </source>
</evidence>
<dbReference type="Proteomes" id="UP000034279">
    <property type="component" value="Unassembled WGS sequence"/>
</dbReference>
<dbReference type="EMBL" id="JJPM01000233">
    <property type="protein sequence ID" value="KKG71687.1"/>
    <property type="molecule type" value="Genomic_DNA"/>
</dbReference>
<dbReference type="Proteomes" id="UP000034232">
    <property type="component" value="Unassembled WGS sequence"/>
</dbReference>
<evidence type="ECO:0000256" key="5">
    <source>
        <dbReference type="ARBA" id="ARBA00022801"/>
    </source>
</evidence>
<dbReference type="EMBL" id="JJPK01000046">
    <property type="protein sequence ID" value="KKG62921.1"/>
    <property type="molecule type" value="Genomic_DNA"/>
</dbReference>
<dbReference type="Proteomes" id="UP000034597">
    <property type="component" value="Unassembled WGS sequence"/>
</dbReference>
<dbReference type="Proteomes" id="UP000034925">
    <property type="component" value="Unassembled WGS sequence"/>
</dbReference>
<dbReference type="Proteomes" id="UP000034152">
    <property type="component" value="Unassembled WGS sequence"/>
</dbReference>
<dbReference type="PANTHER" id="PTHR34139:SF1">
    <property type="entry name" value="RNASE MJ1380-RELATED"/>
    <property type="match status" value="1"/>
</dbReference>
<evidence type="ECO:0000313" key="23">
    <source>
        <dbReference type="EMBL" id="KKH39098.1"/>
    </source>
</evidence>
<evidence type="ECO:0000313" key="44">
    <source>
        <dbReference type="Proteomes" id="UP000034021"/>
    </source>
</evidence>
<dbReference type="EMBL" id="JJPT01000061">
    <property type="protein sequence ID" value="KKG92159.1"/>
    <property type="molecule type" value="Genomic_DNA"/>
</dbReference>
<evidence type="ECO:0000313" key="22">
    <source>
        <dbReference type="EMBL" id="KKH34287.1"/>
    </source>
</evidence>
<dbReference type="EMBL" id="JJPP01000049">
    <property type="protein sequence ID" value="KKG81169.1"/>
    <property type="molecule type" value="Genomic_DNA"/>
</dbReference>
<dbReference type="EMBL" id="JJQS01000085">
    <property type="protein sequence ID" value="KKH74322.1"/>
    <property type="molecule type" value="Genomic_DNA"/>
</dbReference>
<name>A0A0F8R8Q6_METMZ</name>
<dbReference type="Proteomes" id="UP000034937">
    <property type="component" value="Unassembled WGS sequence"/>
</dbReference>
<dbReference type="EMBL" id="JJPL01000024">
    <property type="protein sequence ID" value="KKG67673.1"/>
    <property type="molecule type" value="Genomic_DNA"/>
</dbReference>
<evidence type="ECO:0000313" key="10">
    <source>
        <dbReference type="EMBL" id="KKG36690.1"/>
    </source>
</evidence>
<evidence type="ECO:0000313" key="34">
    <source>
        <dbReference type="EMBL" id="KKH88216.1"/>
    </source>
</evidence>
<dbReference type="Proteomes" id="UP000034566">
    <property type="component" value="Unassembled WGS sequence"/>
</dbReference>
<dbReference type="Pfam" id="PF01934">
    <property type="entry name" value="HepT-like"/>
    <property type="match status" value="1"/>
</dbReference>
<evidence type="ECO:0000313" key="54">
    <source>
        <dbReference type="Proteomes" id="UP000034399"/>
    </source>
</evidence>
<dbReference type="Proteomes" id="UP000034468">
    <property type="component" value="Unassembled WGS sequence"/>
</dbReference>
<evidence type="ECO:0000313" key="30">
    <source>
        <dbReference type="EMBL" id="KKH74751.1"/>
    </source>
</evidence>
<evidence type="ECO:0000313" key="31">
    <source>
        <dbReference type="EMBL" id="KKH80492.1"/>
    </source>
</evidence>
<evidence type="ECO:0000313" key="40">
    <source>
        <dbReference type="Proteomes" id="UP000033835"/>
    </source>
</evidence>
<evidence type="ECO:0000313" key="39">
    <source>
        <dbReference type="Proteomes" id="UP000033814"/>
    </source>
</evidence>
<dbReference type="Proteomes" id="UP000034657">
    <property type="component" value="Unassembled WGS sequence"/>
</dbReference>
<dbReference type="Proteomes" id="UP000034817">
    <property type="component" value="Unassembled WGS sequence"/>
</dbReference>
<evidence type="ECO:0000313" key="67">
    <source>
        <dbReference type="Proteomes" id="UP000034872"/>
    </source>
</evidence>
<dbReference type="InterPro" id="IPR051813">
    <property type="entry name" value="HepT_RNase_toxin"/>
</dbReference>
<dbReference type="Proteomes" id="UP000033885">
    <property type="component" value="Unassembled WGS sequence"/>
</dbReference>
<evidence type="ECO:0000313" key="49">
    <source>
        <dbReference type="Proteomes" id="UP000034227"/>
    </source>
</evidence>
<keyword evidence="59" id="KW-1185">Reference proteome</keyword>